<comment type="caution">
    <text evidence="2">The sequence shown here is derived from an EMBL/GenBank/DDBJ whole genome shotgun (WGS) entry which is preliminary data.</text>
</comment>
<keyword evidence="3" id="KW-1185">Reference proteome</keyword>
<feature type="coiled-coil region" evidence="1">
    <location>
        <begin position="217"/>
        <end position="252"/>
    </location>
</feature>
<sequence length="298" mass="34569">MAIKNWFVRSEAIADKALGAIRYARYLTDKNHPNHKGKTSILNIHSKPVDIALIAIKEAYNADLVNSKKQKGGRPTSSYLQSFVFSLPVDVELNNEQWKNISKALIKDLADRLNVSTKQLLKYSSLVLHQQSNTHLNLIVCRTMDGQSFQQALTRPSTTNLLKASFNRELIRCGYNYQDYKPKAKRSKRLKRWEELTEKEKLIDDKHQSLKVVHSVIRRLNNQLKKLVLAYRTEDQKNIKRQQNRLNRTIEKLEPEELTELQKSSSLEEILQKLSQLGDETGKEIITNHNKSKLRRNL</sequence>
<gene>
    <name evidence="2" type="ORF">VAE063_960035</name>
</gene>
<keyword evidence="1" id="KW-0175">Coiled coil</keyword>
<protein>
    <submittedName>
        <fullName evidence="2">Uncharacterized protein</fullName>
    </submittedName>
</protein>
<evidence type="ECO:0000313" key="3">
    <source>
        <dbReference type="Proteomes" id="UP001152658"/>
    </source>
</evidence>
<name>A0ABM9FTH7_9VIBR</name>
<dbReference type="Proteomes" id="UP001152658">
    <property type="component" value="Unassembled WGS sequence"/>
</dbReference>
<evidence type="ECO:0000256" key="1">
    <source>
        <dbReference type="SAM" id="Coils"/>
    </source>
</evidence>
<dbReference type="RefSeq" id="WP_168786864.1">
    <property type="nucleotide sequence ID" value="NZ_CALYLF010000006.1"/>
</dbReference>
<proteinExistence type="predicted"/>
<reference evidence="2" key="1">
    <citation type="submission" date="2022-06" db="EMBL/GenBank/DDBJ databases">
        <authorList>
            <person name="Goudenege D."/>
            <person name="Le Roux F."/>
        </authorList>
    </citation>
    <scope>NUCLEOTIDE SEQUENCE</scope>
    <source>
        <strain evidence="2">12-063</strain>
    </source>
</reference>
<dbReference type="EMBL" id="CALYLK010000137">
    <property type="protein sequence ID" value="CAH8240503.1"/>
    <property type="molecule type" value="Genomic_DNA"/>
</dbReference>
<accession>A0ABM9FTH7</accession>
<evidence type="ECO:0000313" key="2">
    <source>
        <dbReference type="EMBL" id="CAH8240503.1"/>
    </source>
</evidence>
<organism evidence="2 3">
    <name type="scientific">Vibrio aestuarianus</name>
    <dbReference type="NCBI Taxonomy" id="28171"/>
    <lineage>
        <taxon>Bacteria</taxon>
        <taxon>Pseudomonadati</taxon>
        <taxon>Pseudomonadota</taxon>
        <taxon>Gammaproteobacteria</taxon>
        <taxon>Vibrionales</taxon>
        <taxon>Vibrionaceae</taxon>
        <taxon>Vibrio</taxon>
    </lineage>
</organism>